<evidence type="ECO:0000256" key="5">
    <source>
        <dbReference type="RuleBase" id="RU362075"/>
    </source>
</evidence>
<dbReference type="InterPro" id="IPR014105">
    <property type="entry name" value="Carotenoid/retinoid_OxRdtase"/>
</dbReference>
<dbReference type="NCBIfam" id="TIGR02734">
    <property type="entry name" value="crtI_fam"/>
    <property type="match status" value="1"/>
</dbReference>
<evidence type="ECO:0000256" key="2">
    <source>
        <dbReference type="ARBA" id="ARBA00006046"/>
    </source>
</evidence>
<evidence type="ECO:0000256" key="6">
    <source>
        <dbReference type="SAM" id="MobiDB-lite"/>
    </source>
</evidence>
<keyword evidence="3 5" id="KW-0125">Carotenoid biosynthesis</keyword>
<dbReference type="PANTHER" id="PTHR43734">
    <property type="entry name" value="PHYTOENE DESATURASE"/>
    <property type="match status" value="1"/>
</dbReference>
<evidence type="ECO:0000256" key="4">
    <source>
        <dbReference type="ARBA" id="ARBA00023002"/>
    </source>
</evidence>
<evidence type="ECO:0000313" key="9">
    <source>
        <dbReference type="Proteomes" id="UP001524547"/>
    </source>
</evidence>
<comment type="caution">
    <text evidence="8">The sequence shown here is derived from an EMBL/GenBank/DDBJ whole genome shotgun (WGS) entry which is preliminary data.</text>
</comment>
<evidence type="ECO:0000256" key="1">
    <source>
        <dbReference type="ARBA" id="ARBA00004829"/>
    </source>
</evidence>
<dbReference type="PANTHER" id="PTHR43734:SF1">
    <property type="entry name" value="PHYTOENE DESATURASE"/>
    <property type="match status" value="1"/>
</dbReference>
<name>A0ABT1VZF6_9PROT</name>
<feature type="compositionally biased region" description="Low complexity" evidence="6">
    <location>
        <begin position="531"/>
        <end position="550"/>
    </location>
</feature>
<comment type="pathway">
    <text evidence="1 5">Carotenoid biosynthesis.</text>
</comment>
<gene>
    <name evidence="8" type="primary">crtI</name>
    <name evidence="8" type="ORF">NFI88_12785</name>
</gene>
<evidence type="ECO:0000256" key="3">
    <source>
        <dbReference type="ARBA" id="ARBA00022746"/>
    </source>
</evidence>
<dbReference type="Pfam" id="PF01593">
    <property type="entry name" value="Amino_oxidase"/>
    <property type="match status" value="1"/>
</dbReference>
<dbReference type="SUPFAM" id="SSF51905">
    <property type="entry name" value="FAD/NAD(P)-binding domain"/>
    <property type="match status" value="1"/>
</dbReference>
<dbReference type="Proteomes" id="UP001524547">
    <property type="component" value="Unassembled WGS sequence"/>
</dbReference>
<dbReference type="InterPro" id="IPR008150">
    <property type="entry name" value="Phytoene_DH_bac_CS"/>
</dbReference>
<dbReference type="Gene3D" id="3.50.50.60">
    <property type="entry name" value="FAD/NAD(P)-binding domain"/>
    <property type="match status" value="2"/>
</dbReference>
<proteinExistence type="inferred from homology"/>
<dbReference type="RefSeq" id="WP_422920453.1">
    <property type="nucleotide sequence ID" value="NZ_JAMZEJ010000007.1"/>
</dbReference>
<feature type="region of interest" description="Disordered" evidence="6">
    <location>
        <begin position="508"/>
        <end position="550"/>
    </location>
</feature>
<dbReference type="InterPro" id="IPR002937">
    <property type="entry name" value="Amino_oxidase"/>
</dbReference>
<evidence type="ECO:0000313" key="8">
    <source>
        <dbReference type="EMBL" id="MCQ8241712.1"/>
    </source>
</evidence>
<feature type="domain" description="Amine oxidase" evidence="7">
    <location>
        <begin position="13"/>
        <end position="496"/>
    </location>
</feature>
<reference evidence="8 9" key="1">
    <citation type="submission" date="2022-06" db="EMBL/GenBank/DDBJ databases">
        <title>Rhizosaccharibacter gen. nov. sp. nov. KSS12, endophytic bacteria isolated from sugarcane.</title>
        <authorList>
            <person name="Pitiwittayakul N."/>
        </authorList>
    </citation>
    <scope>NUCLEOTIDE SEQUENCE [LARGE SCALE GENOMIC DNA]</scope>
    <source>
        <strain evidence="8 9">KSS12</strain>
    </source>
</reference>
<keyword evidence="4 5" id="KW-0560">Oxidoreductase</keyword>
<keyword evidence="9" id="KW-1185">Reference proteome</keyword>
<dbReference type="GO" id="GO:0016491">
    <property type="term" value="F:oxidoreductase activity"/>
    <property type="evidence" value="ECO:0007669"/>
    <property type="project" value="UniProtKB-KW"/>
</dbReference>
<dbReference type="InterPro" id="IPR036188">
    <property type="entry name" value="FAD/NAD-bd_sf"/>
</dbReference>
<sequence>MTRSVSIIGAGPGGLAAAMLLAGAGADVTVFERHAQVGGRSGTIDANTPHGRFHFDIGPTFFLYPRVLADIFSSLGRRLEDHVELIRLGTHYDLLFGDGARLSASSDIPRLQREVARLSPRDAERIPDFLADSRRKLAAFRPVLERPFNSLLDVFRPDMLRALPLLRPQRSVDADLGHFFSDPRVRLAFSFQSKYLGMSPYRCPSLFTILAFMEYEFGIFHPRGGHGAVMRAMADVARQAGVRFRMNEPVREILTENRRATGVRTDLGETRSDAVVLNADFLRAMTTLLPDAGRRRWRDKRVGTAKLSCSTFMLYLGVRGRLDGLAHHTVVLSREYEQNLREIEEGRAPPGEPSFYMQNACITDPALAPPDHSTLYVLVPVGHNRPGGTDWTDAERARYRALVMERLKRSGLPDIEERIVFEKVMTPDDWEADLDVHRGAVFNLAHNLGQMLNFRPHNRFEDVRNMYLVGGGTHPGSGLPVIFEGARISASLLAQDLGLRPIGTGMEWNGTADAPERNVLGDGFGSAANDQQATAGRPAAAGRQQAGETA</sequence>
<dbReference type="PRINTS" id="PR00419">
    <property type="entry name" value="ADXRDTASE"/>
</dbReference>
<dbReference type="EC" id="1.-.-.-" evidence="8"/>
<evidence type="ECO:0000259" key="7">
    <source>
        <dbReference type="Pfam" id="PF01593"/>
    </source>
</evidence>
<organism evidence="8 9">
    <name type="scientific">Rhizosaccharibacter radicis</name>
    <dbReference type="NCBI Taxonomy" id="2782605"/>
    <lineage>
        <taxon>Bacteria</taxon>
        <taxon>Pseudomonadati</taxon>
        <taxon>Pseudomonadota</taxon>
        <taxon>Alphaproteobacteria</taxon>
        <taxon>Acetobacterales</taxon>
        <taxon>Acetobacteraceae</taxon>
        <taxon>Rhizosaccharibacter</taxon>
    </lineage>
</organism>
<dbReference type="EMBL" id="JAMZEJ010000007">
    <property type="protein sequence ID" value="MCQ8241712.1"/>
    <property type="molecule type" value="Genomic_DNA"/>
</dbReference>
<comment type="similarity">
    <text evidence="2 5">Belongs to the carotenoid/retinoid oxidoreductase family.</text>
</comment>
<dbReference type="PROSITE" id="PS00982">
    <property type="entry name" value="PHYTOENE_DH"/>
    <property type="match status" value="1"/>
</dbReference>
<protein>
    <submittedName>
        <fullName evidence="8">Phytoene desaturase family protein</fullName>
        <ecNumber evidence="8">1.-.-.-</ecNumber>
    </submittedName>
</protein>
<accession>A0ABT1VZF6</accession>